<evidence type="ECO:0008006" key="5">
    <source>
        <dbReference type="Google" id="ProtNLM"/>
    </source>
</evidence>
<proteinExistence type="predicted"/>
<evidence type="ECO:0000313" key="3">
    <source>
        <dbReference type="EMBL" id="PWQ98222.1"/>
    </source>
</evidence>
<comment type="caution">
    <text evidence="3">The sequence shown here is derived from an EMBL/GenBank/DDBJ whole genome shotgun (WGS) entry which is preliminary data.</text>
</comment>
<evidence type="ECO:0000256" key="1">
    <source>
        <dbReference type="SAM" id="Coils"/>
    </source>
</evidence>
<organism evidence="3 4">
    <name type="scientific">Leucothrix pacifica</name>
    <dbReference type="NCBI Taxonomy" id="1247513"/>
    <lineage>
        <taxon>Bacteria</taxon>
        <taxon>Pseudomonadati</taxon>
        <taxon>Pseudomonadota</taxon>
        <taxon>Gammaproteobacteria</taxon>
        <taxon>Thiotrichales</taxon>
        <taxon>Thiotrichaceae</taxon>
        <taxon>Leucothrix</taxon>
    </lineage>
</organism>
<feature type="chain" id="PRO_5016266309" description="Zinc resistance-associated protein" evidence="2">
    <location>
        <begin position="25"/>
        <end position="142"/>
    </location>
</feature>
<dbReference type="EMBL" id="QGKM01000017">
    <property type="protein sequence ID" value="PWQ98222.1"/>
    <property type="molecule type" value="Genomic_DNA"/>
</dbReference>
<keyword evidence="2" id="KW-0732">Signal</keyword>
<dbReference type="OrthoDB" id="7062106at2"/>
<name>A0A317CPI9_9GAMM</name>
<evidence type="ECO:0000256" key="2">
    <source>
        <dbReference type="SAM" id="SignalP"/>
    </source>
</evidence>
<dbReference type="Proteomes" id="UP000245539">
    <property type="component" value="Unassembled WGS sequence"/>
</dbReference>
<reference evidence="3 4" key="1">
    <citation type="submission" date="2018-05" db="EMBL/GenBank/DDBJ databases">
        <title>Leucothrix arctica sp. nov., isolated from Arctic seawater.</title>
        <authorList>
            <person name="Choi A."/>
            <person name="Baek K."/>
        </authorList>
    </citation>
    <scope>NUCLEOTIDE SEQUENCE [LARGE SCALE GENOMIC DNA]</scope>
    <source>
        <strain evidence="3 4">JCM 18388</strain>
    </source>
</reference>
<feature type="coiled-coil region" evidence="1">
    <location>
        <begin position="88"/>
        <end position="115"/>
    </location>
</feature>
<keyword evidence="4" id="KW-1185">Reference proteome</keyword>
<gene>
    <name evidence="3" type="ORF">DKW60_08325</name>
</gene>
<accession>A0A317CPI9</accession>
<dbReference type="AlphaFoldDB" id="A0A317CPI9"/>
<dbReference type="RefSeq" id="WP_109837194.1">
    <property type="nucleotide sequence ID" value="NZ_QGKM01000017.1"/>
</dbReference>
<keyword evidence="1" id="KW-0175">Coiled coil</keyword>
<protein>
    <recommendedName>
        <fullName evidence="5">Zinc resistance-associated protein</fullName>
    </recommendedName>
</protein>
<sequence>MKLTQLITTSLLAASFAFPVASFADNRELSAPVIELMPHLKKLRTELKLDDAQNQVIDNWLAEAPIKRKELEAQTLEVRAKLRDALLNRDERMVRDRLKKELQEMNTRLIEMRSLCARMLHDTLTDEQYKKVADSYRAETGL</sequence>
<evidence type="ECO:0000313" key="4">
    <source>
        <dbReference type="Proteomes" id="UP000245539"/>
    </source>
</evidence>
<feature type="signal peptide" evidence="2">
    <location>
        <begin position="1"/>
        <end position="24"/>
    </location>
</feature>